<protein>
    <submittedName>
        <fullName evidence="2">DUF420 family protein</fullName>
    </submittedName>
</protein>
<evidence type="ECO:0000256" key="1">
    <source>
        <dbReference type="SAM" id="Phobius"/>
    </source>
</evidence>
<feature type="transmembrane region" description="Helical" evidence="1">
    <location>
        <begin position="119"/>
        <end position="143"/>
    </location>
</feature>
<name>A0A1U7EY70_NATPD</name>
<evidence type="ECO:0000313" key="3">
    <source>
        <dbReference type="Proteomes" id="UP000002698"/>
    </source>
</evidence>
<feature type="transmembrane region" description="Helical" evidence="1">
    <location>
        <begin position="12"/>
        <end position="31"/>
    </location>
</feature>
<keyword evidence="1" id="KW-0472">Membrane</keyword>
<feature type="transmembrane region" description="Helical" evidence="1">
    <location>
        <begin position="51"/>
        <end position="69"/>
    </location>
</feature>
<dbReference type="PANTHER" id="PTHR37692">
    <property type="entry name" value="HYPOTHETICAL MEMBRANE SPANNING PROTEIN"/>
    <property type="match status" value="1"/>
</dbReference>
<keyword evidence="1" id="KW-1133">Transmembrane helix</keyword>
<dbReference type="Proteomes" id="UP000002698">
    <property type="component" value="Chromosome"/>
</dbReference>
<gene>
    <name evidence="2" type="ordered locus">NP_4148A</name>
</gene>
<sequence>MKLRAWTREHVLGITVVLSVVSLTLVFGAALQAVPTDPLPKPQPLLDAIPHANAVISLAAIGTILGGVYEIRRGNVDRHRLLMVASFLLFAGFLVLYLYRVAIVGPSAFPGGETVRTFVYLPFLAVHIVLAVACVPFVFYALLVAGTRPVEEIYRTNHRTAGRIAAALWLISFSMGIVIYLMLYHIY</sequence>
<feature type="transmembrane region" description="Helical" evidence="1">
    <location>
        <begin position="81"/>
        <end position="99"/>
    </location>
</feature>
<feature type="transmembrane region" description="Helical" evidence="1">
    <location>
        <begin position="164"/>
        <end position="186"/>
    </location>
</feature>
<dbReference type="eggNOG" id="arCOG02864">
    <property type="taxonomic scope" value="Archaea"/>
</dbReference>
<organism evidence="2 3">
    <name type="scientific">Natronomonas pharaonis (strain ATCC 35678 / DSM 2160 / CIP 103997 / JCM 8858 / NBRC 14720 / NCIMB 2260 / Gabara)</name>
    <name type="common">Halobacterium pharaonis</name>
    <dbReference type="NCBI Taxonomy" id="348780"/>
    <lineage>
        <taxon>Archaea</taxon>
        <taxon>Methanobacteriati</taxon>
        <taxon>Methanobacteriota</taxon>
        <taxon>Stenosarchaea group</taxon>
        <taxon>Halobacteria</taxon>
        <taxon>Halobacteriales</taxon>
        <taxon>Natronomonadaceae</taxon>
        <taxon>Natronomonas</taxon>
    </lineage>
</organism>
<dbReference type="InterPro" id="IPR007352">
    <property type="entry name" value="DUF420"/>
</dbReference>
<proteinExistence type="predicted"/>
<keyword evidence="1" id="KW-0812">Transmembrane</keyword>
<dbReference type="EnsemblBacteria" id="CAI50165">
    <property type="protein sequence ID" value="CAI50165"/>
    <property type="gene ID" value="NP_4148A"/>
</dbReference>
<dbReference type="KEGG" id="nph:NP_4148A"/>
<dbReference type="RefSeq" id="WP_011323781.1">
    <property type="nucleotide sequence ID" value="NC_007426.1"/>
</dbReference>
<dbReference type="OrthoDB" id="202206at2157"/>
<accession>A0A1U7EY70</accession>
<dbReference type="Pfam" id="PF04238">
    <property type="entry name" value="DUF420"/>
    <property type="match status" value="1"/>
</dbReference>
<reference evidence="2 3" key="1">
    <citation type="journal article" date="2005" name="Genome Res.">
        <title>Living with two extremes: conclusions from the genome sequence of Natronomonas pharaonis.</title>
        <authorList>
            <person name="Falb M."/>
            <person name="Pfeiffer F."/>
            <person name="Palm P."/>
            <person name="Rodewald K."/>
            <person name="Hickmann V."/>
            <person name="Tittor J."/>
            <person name="Oesterhelt D."/>
        </authorList>
    </citation>
    <scope>NUCLEOTIDE SEQUENCE [LARGE SCALE GENOMIC DNA]</scope>
    <source>
        <strain evidence="3">ATCC 35678 / DSM 2160 / CIP 103997 / JCM 8858 / NBRC 14720 / NCIMB 2260 / Gabara</strain>
    </source>
</reference>
<dbReference type="EMBL" id="CR936257">
    <property type="protein sequence ID" value="CAI50165.1"/>
    <property type="molecule type" value="Genomic_DNA"/>
</dbReference>
<keyword evidence="3" id="KW-1185">Reference proteome</keyword>
<dbReference type="AlphaFoldDB" id="A0A1U7EY70"/>
<evidence type="ECO:0000313" key="2">
    <source>
        <dbReference type="EMBL" id="CAI50165.1"/>
    </source>
</evidence>
<dbReference type="GeneID" id="3701985"/>
<dbReference type="STRING" id="348780.NP_4148A"/>
<dbReference type="HOGENOM" id="CLU_104065_1_0_2"/>
<dbReference type="PANTHER" id="PTHR37692:SF1">
    <property type="entry name" value="DUF420 DOMAIN-CONTAINING PROTEIN"/>
    <property type="match status" value="1"/>
</dbReference>